<keyword evidence="1" id="KW-1133">Transmembrane helix</keyword>
<organism evidence="2 3">
    <name type="scientific">Clostridium ragsdalei P11</name>
    <dbReference type="NCBI Taxonomy" id="1353534"/>
    <lineage>
        <taxon>Bacteria</taxon>
        <taxon>Bacillati</taxon>
        <taxon>Bacillota</taxon>
        <taxon>Clostridia</taxon>
        <taxon>Eubacteriales</taxon>
        <taxon>Clostridiaceae</taxon>
        <taxon>Clostridium</taxon>
    </lineage>
</organism>
<dbReference type="EMBL" id="LROS01000015">
    <property type="protein sequence ID" value="OBR94145.1"/>
    <property type="molecule type" value="Genomic_DNA"/>
</dbReference>
<accession>A0A1A6AVU2</accession>
<dbReference type="AlphaFoldDB" id="A0A1A6AVU2"/>
<evidence type="ECO:0000256" key="1">
    <source>
        <dbReference type="SAM" id="Phobius"/>
    </source>
</evidence>
<reference evidence="2 3" key="1">
    <citation type="journal article" date="2012" name="Front. Microbiol.">
        <title>Draft Genome Sequence of the Virulent Strain 01-B526 of the Fish Pathogen Aeromonas salmonicida.</title>
        <authorList>
            <person name="Charette S.J."/>
            <person name="Brochu F."/>
            <person name="Boyle B."/>
            <person name="Filion G."/>
            <person name="Tanaka K.H."/>
            <person name="Derome N."/>
        </authorList>
    </citation>
    <scope>NUCLEOTIDE SEQUENCE [LARGE SCALE GENOMIC DNA]</scope>
    <source>
        <strain evidence="2 3">P11</strain>
    </source>
</reference>
<keyword evidence="1" id="KW-0472">Membrane</keyword>
<feature type="transmembrane region" description="Helical" evidence="1">
    <location>
        <begin position="240"/>
        <end position="263"/>
    </location>
</feature>
<evidence type="ECO:0000313" key="2">
    <source>
        <dbReference type="EMBL" id="OBR94145.1"/>
    </source>
</evidence>
<gene>
    <name evidence="2" type="ORF">CLRAG_16850</name>
</gene>
<comment type="caution">
    <text evidence="2">The sequence shown here is derived from an EMBL/GenBank/DDBJ whole genome shotgun (WGS) entry which is preliminary data.</text>
</comment>
<dbReference type="Proteomes" id="UP000093954">
    <property type="component" value="Unassembled WGS sequence"/>
</dbReference>
<name>A0A1A6AVU2_9CLOT</name>
<proteinExistence type="predicted"/>
<sequence>MGQEVSRYKRICKLDILEICPLCEVELQKGALLWDRKAKNSIMQLKFFNYSDKNLKSLYITYNCKDEQGNIINQKDFSFSYIDANCESHSAFGTKTPVVLPSELVRNVDVFVKTIVWEDNSITNVSQSDYIKVEKQKSLSSELSEEDIEIYRRACKLLEGEIFLQREIGNNGWQCACGSTNLKQNCRNCKANKEELSLYLDKAQLSIFKQKREEKVLQREREREEKALRMKQKRVKRNKLIISIIAALIVFVSITGVLSSFFVRNSTRNNNVKQLQKDYGSYATIWGERELENKNYEDFKELFDKNYNKALFSELGAVPCGNIVRTDNNLYQIVDIFTFCYRTASSRADYEKAYETSKANGVTGVLLKKNLTTGACEVIHVFENPHNIFPPKKTFIGIVPKYIAGIENNRIYVQLLDNYSDHYFFNRIGEYNLTNGEYKVIEIEDSKNIEVNVNSDPSRYNGSMNTLIKDNKYYFYKGKNNKEVYCYDLVSTKTKVVEDITANR</sequence>
<dbReference type="PATRIC" id="fig|1353534.3.peg.1721"/>
<protein>
    <submittedName>
        <fullName evidence="2">Uncharacterized protein</fullName>
    </submittedName>
</protein>
<keyword evidence="3" id="KW-1185">Reference proteome</keyword>
<dbReference type="RefSeq" id="WP_065077991.1">
    <property type="nucleotide sequence ID" value="NZ_LROS01000015.1"/>
</dbReference>
<evidence type="ECO:0000313" key="3">
    <source>
        <dbReference type="Proteomes" id="UP000093954"/>
    </source>
</evidence>
<keyword evidence="1" id="KW-0812">Transmembrane</keyword>